<feature type="transmembrane region" description="Helical" evidence="1">
    <location>
        <begin position="153"/>
        <end position="171"/>
    </location>
</feature>
<evidence type="ECO:0000313" key="2">
    <source>
        <dbReference type="EMBL" id="MRG90274.1"/>
    </source>
</evidence>
<feature type="transmembrane region" description="Helical" evidence="1">
    <location>
        <begin position="225"/>
        <end position="244"/>
    </location>
</feature>
<feature type="transmembrane region" description="Helical" evidence="1">
    <location>
        <begin position="101"/>
        <end position="122"/>
    </location>
</feature>
<evidence type="ECO:0008006" key="4">
    <source>
        <dbReference type="Google" id="ProtNLM"/>
    </source>
</evidence>
<feature type="transmembrane region" description="Helical" evidence="1">
    <location>
        <begin position="12"/>
        <end position="30"/>
    </location>
</feature>
<feature type="transmembrane region" description="Helical" evidence="1">
    <location>
        <begin position="335"/>
        <end position="354"/>
    </location>
</feature>
<protein>
    <recommendedName>
        <fullName evidence="4">Membrane protein 6-pyruvoyl-tetrahydropterin synthase-related domain-containing protein</fullName>
    </recommendedName>
</protein>
<evidence type="ECO:0000256" key="1">
    <source>
        <dbReference type="SAM" id="Phobius"/>
    </source>
</evidence>
<organism evidence="2 3">
    <name type="scientific">Limosilactobacillus reuteri</name>
    <name type="common">Lactobacillus reuteri</name>
    <dbReference type="NCBI Taxonomy" id="1598"/>
    <lineage>
        <taxon>Bacteria</taxon>
        <taxon>Bacillati</taxon>
        <taxon>Bacillota</taxon>
        <taxon>Bacilli</taxon>
        <taxon>Lactobacillales</taxon>
        <taxon>Lactobacillaceae</taxon>
        <taxon>Limosilactobacillus</taxon>
    </lineage>
</organism>
<dbReference type="EMBL" id="WJND01000031">
    <property type="protein sequence ID" value="MRG90274.1"/>
    <property type="molecule type" value="Genomic_DNA"/>
</dbReference>
<dbReference type="RefSeq" id="WP_153704386.1">
    <property type="nucleotide sequence ID" value="NZ_WJND01000031.1"/>
</dbReference>
<comment type="caution">
    <text evidence="2">The sequence shown here is derived from an EMBL/GenBank/DDBJ whole genome shotgun (WGS) entry which is preliminary data.</text>
</comment>
<feature type="transmembrane region" description="Helical" evidence="1">
    <location>
        <begin position="361"/>
        <end position="380"/>
    </location>
</feature>
<keyword evidence="1" id="KW-0812">Transmembrane</keyword>
<proteinExistence type="predicted"/>
<sequence length="568" mass="65779">MSNKTQKYKNSTFFIVFIVLSIMMVLPFWLSHRVVIFSDFSFHASRVEEIANNLSKGQFFTFIATKTFHHTGVASFLFYPTIFLYPWAIFSLFLNPINAFYLWYLIFTIITFYISYLCMLAFSDNKMQSFIFSLLYTVVPYRLYLGTSVFGEFIAYSFLPIVFLGIYNIFWGKNDRLKWTILSIGMALVGYSHVLSVVLCCEFLLIITIFALVTRRFNKARIISLIKSIVLTFLLVIFEIIPFLQSFKKIYSPNQGIGIETKFTQFISYSLENLESNCSIGFILLLTLFVGIVFVDSKKYKFIYLLGVIACFFATSLFPWKMFEHSPLAVIQLTFRYLAYASLFLSVVSSKILLKVVKNRNTIGLIASLSLFVILFSAFAQQANLQLLRNFSSKDMIAKSTTTPVQSLPLQTVVNNYTYNKIFNYSVVFGEQDYYPIKAIENPKNLNDKKILSIMNNVTIINGQKKYYHPLFLPNRVVFKLKLKNNVQVDLPVLQYNGTFVKVNNKLVKYTQSSRGTVLINLKKGNNIVEVGYRPWKLYYLTLFISAIAWIGLLYEYIKMHNKTLDNR</sequence>
<feature type="transmembrane region" description="Helical" evidence="1">
    <location>
        <begin position="279"/>
        <end position="295"/>
    </location>
</feature>
<name>A0A7X2G214_LIMRT</name>
<gene>
    <name evidence="2" type="ORF">GIX76_09970</name>
</gene>
<feature type="transmembrane region" description="Helical" evidence="1">
    <location>
        <begin position="76"/>
        <end position="94"/>
    </location>
</feature>
<keyword evidence="1" id="KW-1133">Transmembrane helix</keyword>
<dbReference type="Proteomes" id="UP000460207">
    <property type="component" value="Unassembled WGS sequence"/>
</dbReference>
<accession>A0A7X2G214</accession>
<reference evidence="2 3" key="1">
    <citation type="submission" date="2019-11" db="EMBL/GenBank/DDBJ databases">
        <title>Draft genome sequence of 12 host-associated Lactobacillus reuteri rodent strains.</title>
        <authorList>
            <person name="Zhang S."/>
            <person name="Ozcam M."/>
            <person name="Van Pijkeren J.P."/>
        </authorList>
    </citation>
    <scope>NUCLEOTIDE SEQUENCE [LARGE SCALE GENOMIC DNA]</scope>
    <source>
        <strain evidence="2 3">N4I</strain>
    </source>
</reference>
<dbReference type="AlphaFoldDB" id="A0A7X2G214"/>
<feature type="transmembrane region" description="Helical" evidence="1">
    <location>
        <begin position="302"/>
        <end position="323"/>
    </location>
</feature>
<feature type="transmembrane region" description="Helical" evidence="1">
    <location>
        <begin position="191"/>
        <end position="213"/>
    </location>
</feature>
<feature type="transmembrane region" description="Helical" evidence="1">
    <location>
        <begin position="538"/>
        <end position="558"/>
    </location>
</feature>
<evidence type="ECO:0000313" key="3">
    <source>
        <dbReference type="Proteomes" id="UP000460207"/>
    </source>
</evidence>
<keyword evidence="1" id="KW-0472">Membrane</keyword>
<feature type="transmembrane region" description="Helical" evidence="1">
    <location>
        <begin position="128"/>
        <end position="146"/>
    </location>
</feature>